<dbReference type="PANTHER" id="PTHR43808:SF31">
    <property type="entry name" value="N-ACETYL-L-CITRULLINE DEACETYLASE"/>
    <property type="match status" value="1"/>
</dbReference>
<comment type="caution">
    <text evidence="7">The sequence shown here is derived from an EMBL/GenBank/DDBJ whole genome shotgun (WGS) entry which is preliminary data.</text>
</comment>
<dbReference type="SUPFAM" id="SSF53187">
    <property type="entry name" value="Zn-dependent exopeptidases"/>
    <property type="match status" value="1"/>
</dbReference>
<dbReference type="EMBL" id="JAUJEB010000004">
    <property type="protein sequence ID" value="MDN5213905.1"/>
    <property type="molecule type" value="Genomic_DNA"/>
</dbReference>
<dbReference type="Gene3D" id="3.30.70.360">
    <property type="match status" value="1"/>
</dbReference>
<dbReference type="PROSITE" id="PS00758">
    <property type="entry name" value="ARGE_DAPE_CPG2_1"/>
    <property type="match status" value="1"/>
</dbReference>
<sequence length="354" mass="38267">MQVDHQIIIDLLKQLIATPSLSRDEDKTADILSGFLGDFGIDTQRQKNNVWAKNLHFNPQKPTLLLNSHHDTVKPNPGYTRDPFDPAVEDGKLFGLGSNDAGGCLVALLGTFLKFYEADNLNYNLIFAATAEEEISGKDGVESILPVLGPLDFAIVGEPTSLDMAIAEKGLMVLDCEAKGIAGHAAREEGENAIYNAIKDINWFNNYQFDKVSESLGPVKMSVTVIQAGAQHNVVPDTCHFVVDVRTTDAYSNQDVLKIITSHVDATVKPRSTRLNPSGVGKTHPVVAAGIKLGLKTYGSPTLSDQALLTCPSIKLGPGESARSHTADEFVLVAEIEEGIDIYTKLLSNIDKIS</sequence>
<keyword evidence="4" id="KW-0862">Zinc</keyword>
<gene>
    <name evidence="7" type="ORF">QQ020_17655</name>
</gene>
<evidence type="ECO:0000256" key="5">
    <source>
        <dbReference type="ARBA" id="ARBA00023285"/>
    </source>
</evidence>
<evidence type="ECO:0000256" key="1">
    <source>
        <dbReference type="ARBA" id="ARBA00001947"/>
    </source>
</evidence>
<dbReference type="Pfam" id="PF01546">
    <property type="entry name" value="Peptidase_M20"/>
    <property type="match status" value="1"/>
</dbReference>
<dbReference type="Gene3D" id="3.40.630.10">
    <property type="entry name" value="Zn peptidases"/>
    <property type="match status" value="1"/>
</dbReference>
<protein>
    <submittedName>
        <fullName evidence="7">M20 family metallo-hydrolase</fullName>
    </submittedName>
</protein>
<dbReference type="Proteomes" id="UP001172083">
    <property type="component" value="Unassembled WGS sequence"/>
</dbReference>
<proteinExistence type="predicted"/>
<dbReference type="RefSeq" id="WP_346759244.1">
    <property type="nucleotide sequence ID" value="NZ_JAUJEB010000004.1"/>
</dbReference>
<accession>A0ABT8LAU6</accession>
<dbReference type="InterPro" id="IPR001261">
    <property type="entry name" value="ArgE/DapE_CS"/>
</dbReference>
<comment type="cofactor">
    <cofactor evidence="1">
        <name>Zn(2+)</name>
        <dbReference type="ChEBI" id="CHEBI:29105"/>
    </cofactor>
</comment>
<evidence type="ECO:0000313" key="8">
    <source>
        <dbReference type="Proteomes" id="UP001172083"/>
    </source>
</evidence>
<dbReference type="InterPro" id="IPR011650">
    <property type="entry name" value="Peptidase_M20_dimer"/>
</dbReference>
<dbReference type="InterPro" id="IPR050072">
    <property type="entry name" value="Peptidase_M20A"/>
</dbReference>
<reference evidence="7" key="1">
    <citation type="submission" date="2023-06" db="EMBL/GenBank/DDBJ databases">
        <title>Genomic of Agaribacillus aureum.</title>
        <authorList>
            <person name="Wang G."/>
        </authorList>
    </citation>
    <scope>NUCLEOTIDE SEQUENCE</scope>
    <source>
        <strain evidence="7">BMA12</strain>
    </source>
</reference>
<evidence type="ECO:0000259" key="6">
    <source>
        <dbReference type="Pfam" id="PF07687"/>
    </source>
</evidence>
<evidence type="ECO:0000256" key="2">
    <source>
        <dbReference type="ARBA" id="ARBA00022723"/>
    </source>
</evidence>
<keyword evidence="8" id="KW-1185">Reference proteome</keyword>
<evidence type="ECO:0000313" key="7">
    <source>
        <dbReference type="EMBL" id="MDN5213905.1"/>
    </source>
</evidence>
<dbReference type="InterPro" id="IPR036264">
    <property type="entry name" value="Bact_exopeptidase_dim_dom"/>
</dbReference>
<evidence type="ECO:0000256" key="3">
    <source>
        <dbReference type="ARBA" id="ARBA00022801"/>
    </source>
</evidence>
<keyword evidence="5" id="KW-0170">Cobalt</keyword>
<keyword evidence="3" id="KW-0378">Hydrolase</keyword>
<dbReference type="Pfam" id="PF07687">
    <property type="entry name" value="M20_dimer"/>
    <property type="match status" value="1"/>
</dbReference>
<keyword evidence="2" id="KW-0479">Metal-binding</keyword>
<evidence type="ECO:0000256" key="4">
    <source>
        <dbReference type="ARBA" id="ARBA00022833"/>
    </source>
</evidence>
<dbReference type="CDD" id="cd05651">
    <property type="entry name" value="M20_ArgE_DapE-like"/>
    <property type="match status" value="1"/>
</dbReference>
<dbReference type="InterPro" id="IPR002933">
    <property type="entry name" value="Peptidase_M20"/>
</dbReference>
<dbReference type="PANTHER" id="PTHR43808">
    <property type="entry name" value="ACETYLORNITHINE DEACETYLASE"/>
    <property type="match status" value="1"/>
</dbReference>
<name>A0ABT8LAU6_9BACT</name>
<organism evidence="7 8">
    <name type="scientific">Agaribacillus aureus</name>
    <dbReference type="NCBI Taxonomy" id="3051825"/>
    <lineage>
        <taxon>Bacteria</taxon>
        <taxon>Pseudomonadati</taxon>
        <taxon>Bacteroidota</taxon>
        <taxon>Cytophagia</taxon>
        <taxon>Cytophagales</taxon>
        <taxon>Splendidivirgaceae</taxon>
        <taxon>Agaribacillus</taxon>
    </lineage>
</organism>
<feature type="domain" description="Peptidase M20 dimerisation" evidence="6">
    <location>
        <begin position="166"/>
        <end position="269"/>
    </location>
</feature>
<dbReference type="SUPFAM" id="SSF55031">
    <property type="entry name" value="Bacterial exopeptidase dimerisation domain"/>
    <property type="match status" value="1"/>
</dbReference>